<gene>
    <name evidence="3" type="ORF">GCM10009069_27720</name>
</gene>
<feature type="chain" id="PRO_5035205870" description="Tetratricopeptide repeat protein" evidence="2">
    <location>
        <begin position="21"/>
        <end position="185"/>
    </location>
</feature>
<reference evidence="3" key="1">
    <citation type="journal article" date="2014" name="Int. J. Syst. Evol. Microbiol.">
        <title>Complete genome sequence of Corynebacterium casei LMG S-19264T (=DSM 44701T), isolated from a smear-ripened cheese.</title>
        <authorList>
            <consortium name="US DOE Joint Genome Institute (JGI-PGF)"/>
            <person name="Walter F."/>
            <person name="Albersmeier A."/>
            <person name="Kalinowski J."/>
            <person name="Ruckert C."/>
        </authorList>
    </citation>
    <scope>NUCLEOTIDE SEQUENCE</scope>
    <source>
        <strain evidence="3">KCTC 32513</strain>
    </source>
</reference>
<dbReference type="InterPro" id="IPR011990">
    <property type="entry name" value="TPR-like_helical_dom_sf"/>
</dbReference>
<dbReference type="SUPFAM" id="SSF48452">
    <property type="entry name" value="TPR-like"/>
    <property type="match status" value="1"/>
</dbReference>
<keyword evidence="1" id="KW-0802">TPR repeat</keyword>
<keyword evidence="2" id="KW-0732">Signal</keyword>
<evidence type="ECO:0000256" key="1">
    <source>
        <dbReference type="PROSITE-ProRule" id="PRU00339"/>
    </source>
</evidence>
<feature type="repeat" description="TPR" evidence="1">
    <location>
        <begin position="139"/>
        <end position="172"/>
    </location>
</feature>
<proteinExistence type="predicted"/>
<evidence type="ECO:0008006" key="5">
    <source>
        <dbReference type="Google" id="ProtNLM"/>
    </source>
</evidence>
<dbReference type="PROSITE" id="PS50005">
    <property type="entry name" value="TPR"/>
    <property type="match status" value="1"/>
</dbReference>
<dbReference type="Proteomes" id="UP000634004">
    <property type="component" value="Unassembled WGS sequence"/>
</dbReference>
<evidence type="ECO:0000313" key="4">
    <source>
        <dbReference type="Proteomes" id="UP000634004"/>
    </source>
</evidence>
<evidence type="ECO:0000256" key="2">
    <source>
        <dbReference type="SAM" id="SignalP"/>
    </source>
</evidence>
<name>A0A8J3G3K5_9PROT</name>
<dbReference type="SMART" id="SM00028">
    <property type="entry name" value="TPR"/>
    <property type="match status" value="2"/>
</dbReference>
<keyword evidence="4" id="KW-1185">Reference proteome</keyword>
<comment type="caution">
    <text evidence="3">The sequence shown here is derived from an EMBL/GenBank/DDBJ whole genome shotgun (WGS) entry which is preliminary data.</text>
</comment>
<feature type="signal peptide" evidence="2">
    <location>
        <begin position="1"/>
        <end position="20"/>
    </location>
</feature>
<organism evidence="3 4">
    <name type="scientific">Algimonas arctica</name>
    <dbReference type="NCBI Taxonomy" id="1479486"/>
    <lineage>
        <taxon>Bacteria</taxon>
        <taxon>Pseudomonadati</taxon>
        <taxon>Pseudomonadota</taxon>
        <taxon>Alphaproteobacteria</taxon>
        <taxon>Maricaulales</taxon>
        <taxon>Robiginitomaculaceae</taxon>
        <taxon>Algimonas</taxon>
    </lineage>
</organism>
<reference evidence="3" key="2">
    <citation type="submission" date="2020-09" db="EMBL/GenBank/DDBJ databases">
        <authorList>
            <person name="Sun Q."/>
            <person name="Kim S."/>
        </authorList>
    </citation>
    <scope>NUCLEOTIDE SEQUENCE</scope>
    <source>
        <strain evidence="3">KCTC 32513</strain>
    </source>
</reference>
<dbReference type="InterPro" id="IPR019734">
    <property type="entry name" value="TPR_rpt"/>
</dbReference>
<sequence>MKTLLLSATLVLAMTGTAAANETLTPTGLNAVQSPAHAALNDCLSVDSSSRAVRACTKALRASAPKADVRSQLYARRALHQMALGRQDNAVKDFTRAGDLANDRGLESIGHGFAAMMSNDLTTARRKFEDCNDQSRHAPLAEYGLGLTYQMSGETDAARDAYARALSLRPGWTAVTEQMATLTLK</sequence>
<protein>
    <recommendedName>
        <fullName evidence="5">Tetratricopeptide repeat protein</fullName>
    </recommendedName>
</protein>
<dbReference type="Gene3D" id="1.25.40.10">
    <property type="entry name" value="Tetratricopeptide repeat domain"/>
    <property type="match status" value="1"/>
</dbReference>
<evidence type="ECO:0000313" key="3">
    <source>
        <dbReference type="EMBL" id="GHB03544.1"/>
    </source>
</evidence>
<dbReference type="AlphaFoldDB" id="A0A8J3G3K5"/>
<accession>A0A8J3G3K5</accession>
<dbReference type="EMBL" id="BMZH01000017">
    <property type="protein sequence ID" value="GHB03544.1"/>
    <property type="molecule type" value="Genomic_DNA"/>
</dbReference>
<dbReference type="RefSeq" id="WP_189499456.1">
    <property type="nucleotide sequence ID" value="NZ_BMZH01000017.1"/>
</dbReference>